<accession>A0A1G8STX9</accession>
<feature type="domain" description="Fibronectin type-III" evidence="2">
    <location>
        <begin position="858"/>
        <end position="952"/>
    </location>
</feature>
<dbReference type="EMBL" id="FNEZ01000001">
    <property type="protein sequence ID" value="SDJ32623.1"/>
    <property type="molecule type" value="Genomic_DNA"/>
</dbReference>
<proteinExistence type="predicted"/>
<dbReference type="RefSeq" id="WP_091391850.1">
    <property type="nucleotide sequence ID" value="NZ_BKAI01000002.1"/>
</dbReference>
<feature type="domain" description="Fibronectin type-III" evidence="2">
    <location>
        <begin position="441"/>
        <end position="541"/>
    </location>
</feature>
<dbReference type="InterPro" id="IPR003961">
    <property type="entry name" value="FN3_dom"/>
</dbReference>
<sequence length="2317" mass="248946">MKKIIFIVLMSLMGFIGFSQDQLNEQFEGTSTPDASGNWALSSGTWKVFDNGVGLGSSWGPISASNFTYEGTGRSADVTREGLEAVGDVSEDWLVTPRKTMRAGEQLRFYTRQGLLNDNGTLYQIRVSTNSDPTVRSSYVTIKTYTESELNEAPFAYNEYNEKSVLLGRTGQQVYVAFVKVFTQTDTQLGDRWLIDNVRMVPQCIAPTIPDQPFPINSRDATLLWSHPSGIQGTYQIAFGLIGFTIDLNNLINVPIGQISYFKDNLLPGTRYEYYVRAVCPGGITSDWSTPYFFDTLKIGAQCADPIVATSPLPYSHLSNTLEYGNNIDRSATSGGTCGITGTGNYLESLDAAYSYTADFDGQVSISLNPFGNANTGVFVYSSCATIGNACLTGMGNTTSNIRNLTLNVVHDTTYYIVVSSTSNTFNFPYLLTIQKITCEAPTAATVPVVVTGTQTALLSWNMPATSTSTQWEVSVQPEGSNIPGASLIPGEIRYNAPIRTNFEATGLPSGTALQYWVRADCGNGTYSIWTGPFSFTTSICDNKCDYTFTLGDSTGANGWQGGRMEVRQAGVVVALLGPGFTTASSPVTVGLCPGIPFELVWTVAGTTSTQMRISVKNNFGQTLYNMSTNSAPLFGTTLFSQMVDCSSRVCLPPTTPWSVNTRTTTGATVSYTTSGVPSVSWELYVNTVGSAPPTLATPAMYTSTTTSYVVNDPTNILPDTSYNFYVRTVCSENSPSVWVLVGTIATLPTCVKPATLTVTTASITSGSVSFTFTTTGSTATSWQAIAIPVGQPAPTASTTGWVPIAASPGTITTSYTGAPLQRETAYNLYIRGNCGDAGGLSTWFGPRLFTTLPTCYKPTVLTATAITIDSAQLGWTSGISTSESWQILVLPAGAEPPTAASTGWVTSPTNSFNLQGLQASTCYDYYVRANCGDANGVSAWSAVKNFCTLVCNTEDRCNYTFTVQDADGDGWNGAIMQVRQNDIVIATLTGPTTAQDTNPVPVTVSLCKNTPFDLYWITAGNFANEVIITSITNPFGQILFSMPEDNSDRASTVLYAGVTDCENPLCLSPAFPTLGANPGIYNATLLWGAPVGVEALSYEVYNVLAGSAPPTPDQTENVLTATGLSLTLPNPSLQPSTNYQFYVRVICSVNSPSTWVGPFTYRTLPTCPKPEPVLVEQTIGTESNGAHVSWPILNSSTWEVRYTDAGLPMPTTGEIVFTNSWNTPTTILPGFYDFYVRSLCSDTDIGDWAGPVTIFIGVLPPRCLEVGIDNGDVHVTTGDNPNGSLDLCAGESDVNLEAVFPASNLTTSYSVSSIRYAPPYPFVGGQEFLINGDDRWAPVYTLPFNFCFYGDVYTKAQVGSNGVVSFNATYTPNNPNVLNSGEECPWQINDLNIPASAFPAKLKNAVFGPFQDTDLSEDLREVAPEMSINYQTLGEAPCRAFVVNYYKLPQFQCDEEVGLQTSQIVFYENSNIIDVYIEDRTRCTSWQDGDGIIGLLNKTGLQATVAPGRNSNDPWDAHHEAWRFTPAGASNVTFAWYQDGSTTPYSTSPNIDVHVTENTTFTGTATYKRCGLPDLTTSSTVELKVGSLDVLPFQDVQSCDDTYQLPVLTIGNYFSDTNGQNPITNTLLTETQRVYVYAESAAGVTPFCKDEESFMVTLGGLVAPIVTDVEACGSYILPALAIPFDYYTEPNGLGTKYLGDALTEITASQLPMYIYASTGDCSGQSSFNITIHPKLEPGFVFPIYCEGAVIPAFETTSPTLLTGIWSPATVTTTGVYTFTLDPTGQCATQPSYDYTITVDGFHPPTPGDVVACGSYVLPALPAPFNYYAEANGLGQMYPGAALTEITESHTPLYIYASNASCSGESSFNIAVTPIKDPNFTFNTYYCLGSAFPALELISQNGVAGTWSPDTITTSGVYRFTLDPGQCASQPFFDYTITVDGFIAPTATDVIACGSYILPALPAPFNYYTQANGLGTMYPGTALTQITASQLPIYIRAATANCSAESSYNITIQPIAAPDFTFRDYCEGETLPALNGTSPNGVTGSWNPAQITTTGVYRFTPVGSCSSQPFYDYAINVFPIETPVFNSPIFLCTGATAPALSNTSLNSIVGTWAPSVISNTQSGAYIFTPTPAVAHCYAPFTLNVTVSDNPQFTLFGDCNANNVYEITATLAGGIAATDVTFAWTDPTGGPAGNTQSIFPTMSGIYTLKVTVTSSGCSSQEPWNVDSIGCQIQKGISPRGVGPGDGKNDSFDLSGMNVSELEIFNRYGTKVYSLKNYTNQWYGQSKKGDELPDGTYYYVIKRDTAATETGWIYINREK</sequence>
<keyword evidence="4" id="KW-1185">Reference proteome</keyword>
<dbReference type="NCBIfam" id="TIGR04131">
    <property type="entry name" value="Bac_Flav_CTERM"/>
    <property type="match status" value="1"/>
</dbReference>
<evidence type="ECO:0000313" key="4">
    <source>
        <dbReference type="Proteomes" id="UP000199580"/>
    </source>
</evidence>
<dbReference type="OrthoDB" id="608579at2"/>
<dbReference type="InterPro" id="IPR036116">
    <property type="entry name" value="FN3_sf"/>
</dbReference>
<dbReference type="NCBIfam" id="NF038128">
    <property type="entry name" value="choice_anch_J"/>
    <property type="match status" value="1"/>
</dbReference>
<dbReference type="InterPro" id="IPR026341">
    <property type="entry name" value="T9SS_type_B"/>
</dbReference>
<dbReference type="PROSITE" id="PS50853">
    <property type="entry name" value="FN3"/>
    <property type="match status" value="5"/>
</dbReference>
<dbReference type="CDD" id="cd00063">
    <property type="entry name" value="FN3"/>
    <property type="match status" value="2"/>
</dbReference>
<keyword evidence="1" id="KW-0732">Signal</keyword>
<feature type="domain" description="Fibronectin type-III" evidence="2">
    <location>
        <begin position="206"/>
        <end position="299"/>
    </location>
</feature>
<dbReference type="Proteomes" id="UP000199580">
    <property type="component" value="Unassembled WGS sequence"/>
</dbReference>
<name>A0A1G8STX9_9FLAO</name>
<evidence type="ECO:0000313" key="3">
    <source>
        <dbReference type="EMBL" id="SDJ32623.1"/>
    </source>
</evidence>
<evidence type="ECO:0000259" key="2">
    <source>
        <dbReference type="PROSITE" id="PS50853"/>
    </source>
</evidence>
<feature type="domain" description="Fibronectin type-III" evidence="2">
    <location>
        <begin position="653"/>
        <end position="750"/>
    </location>
</feature>
<feature type="chain" id="PRO_5011535099" evidence="1">
    <location>
        <begin position="22"/>
        <end position="2317"/>
    </location>
</feature>
<evidence type="ECO:0000256" key="1">
    <source>
        <dbReference type="SAM" id="SignalP"/>
    </source>
</evidence>
<reference evidence="3 4" key="1">
    <citation type="submission" date="2016-10" db="EMBL/GenBank/DDBJ databases">
        <authorList>
            <person name="de Groot N.N."/>
        </authorList>
    </citation>
    <scope>NUCLEOTIDE SEQUENCE [LARGE SCALE GENOMIC DNA]</scope>
    <source>
        <strain evidence="3 4">CGMCC 1.10076</strain>
    </source>
</reference>
<protein>
    <submittedName>
        <fullName evidence="3">Gliding motility-associated C-terminal domain-containing protein</fullName>
    </submittedName>
</protein>
<feature type="domain" description="Fibronectin type-III" evidence="2">
    <location>
        <begin position="1069"/>
        <end position="1167"/>
    </location>
</feature>
<dbReference type="SMART" id="SM00060">
    <property type="entry name" value="FN3"/>
    <property type="match status" value="5"/>
</dbReference>
<dbReference type="Gene3D" id="2.60.40.10">
    <property type="entry name" value="Immunoglobulins"/>
    <property type="match status" value="2"/>
</dbReference>
<dbReference type="Gene3D" id="2.60.120.200">
    <property type="match status" value="1"/>
</dbReference>
<feature type="signal peptide" evidence="1">
    <location>
        <begin position="1"/>
        <end position="21"/>
    </location>
</feature>
<dbReference type="InterPro" id="IPR013783">
    <property type="entry name" value="Ig-like_fold"/>
</dbReference>
<dbReference type="Pfam" id="PF13585">
    <property type="entry name" value="CHU_C"/>
    <property type="match status" value="1"/>
</dbReference>
<dbReference type="SUPFAM" id="SSF49265">
    <property type="entry name" value="Fibronectin type III"/>
    <property type="match status" value="4"/>
</dbReference>
<dbReference type="STRING" id="1128970.SAMN04487935_0696"/>
<organism evidence="3 4">
    <name type="scientific">Flavobacterium noncentrifugens</name>
    <dbReference type="NCBI Taxonomy" id="1128970"/>
    <lineage>
        <taxon>Bacteria</taxon>
        <taxon>Pseudomonadati</taxon>
        <taxon>Bacteroidota</taxon>
        <taxon>Flavobacteriia</taxon>
        <taxon>Flavobacteriales</taxon>
        <taxon>Flavobacteriaceae</taxon>
        <taxon>Flavobacterium</taxon>
    </lineage>
</organism>
<gene>
    <name evidence="3" type="ORF">SAMN04487935_0696</name>
</gene>